<gene>
    <name evidence="1" type="ORF">CRG98_015067</name>
</gene>
<dbReference type="AlphaFoldDB" id="A0A2I0K7I1"/>
<comment type="caution">
    <text evidence="1">The sequence shown here is derived from an EMBL/GenBank/DDBJ whole genome shotgun (WGS) entry which is preliminary data.</text>
</comment>
<protein>
    <submittedName>
        <fullName evidence="1">Uncharacterized protein</fullName>
    </submittedName>
</protein>
<name>A0A2I0K7I1_PUNGR</name>
<proteinExistence type="predicted"/>
<evidence type="ECO:0000313" key="1">
    <source>
        <dbReference type="EMBL" id="PKI64504.1"/>
    </source>
</evidence>
<sequence>MMTGKGFQETCPALLAPPHHRTVHILPLFINASTSRAKVEAHRADHLIEGLLLSFKAEEWDRISTHEEAEATTTGKGFQETCPAPLSPPHHLTVHHLPLFITASTSRAKVEVHRAGRPIEGLLLSFEAEKASLANVIRCSGKIERDRISVHEEVTATTTETCPAPLSPPHHRTVHLRPLFITASTSRAKVEVHRAGHPIEGWLLSFEAEKASIANVIRCSGKIERDRIYAHEEAAAMMTETCPAPLSPPHHRTVHLRPLFITASTSRAKVEVHRAGRPIEGWLLSFEAEKASIANRTGPNRHPRIAAHEEAAATTTGKGFQETSPAPLTLPHHRTVHLLPLFITARSSRAKVEVHRTRRPIEGLLLSFEAEKASISTVIRCNGNMLVSTGEWP</sequence>
<reference evidence="1 2" key="1">
    <citation type="submission" date="2017-11" db="EMBL/GenBank/DDBJ databases">
        <title>De-novo sequencing of pomegranate (Punica granatum L.) genome.</title>
        <authorList>
            <person name="Akparov Z."/>
            <person name="Amiraslanov A."/>
            <person name="Hajiyeva S."/>
            <person name="Abbasov M."/>
            <person name="Kaur K."/>
            <person name="Hamwieh A."/>
            <person name="Solovyev V."/>
            <person name="Salamov A."/>
            <person name="Braich B."/>
            <person name="Kosarev P."/>
            <person name="Mahmoud A."/>
            <person name="Hajiyev E."/>
            <person name="Babayeva S."/>
            <person name="Izzatullayeva V."/>
            <person name="Mammadov A."/>
            <person name="Mammadov A."/>
            <person name="Sharifova S."/>
            <person name="Ojaghi J."/>
            <person name="Eynullazada K."/>
            <person name="Bayramov B."/>
            <person name="Abdulazimova A."/>
            <person name="Shahmuradov I."/>
        </authorList>
    </citation>
    <scope>NUCLEOTIDE SEQUENCE [LARGE SCALE GENOMIC DNA]</scope>
    <source>
        <strain evidence="2">cv. AG2017</strain>
        <tissue evidence="1">Leaf</tissue>
    </source>
</reference>
<dbReference type="Proteomes" id="UP000233551">
    <property type="component" value="Unassembled WGS sequence"/>
</dbReference>
<dbReference type="EMBL" id="PGOL01000807">
    <property type="protein sequence ID" value="PKI64504.1"/>
    <property type="molecule type" value="Genomic_DNA"/>
</dbReference>
<organism evidence="1 2">
    <name type="scientific">Punica granatum</name>
    <name type="common">Pomegranate</name>
    <dbReference type="NCBI Taxonomy" id="22663"/>
    <lineage>
        <taxon>Eukaryota</taxon>
        <taxon>Viridiplantae</taxon>
        <taxon>Streptophyta</taxon>
        <taxon>Embryophyta</taxon>
        <taxon>Tracheophyta</taxon>
        <taxon>Spermatophyta</taxon>
        <taxon>Magnoliopsida</taxon>
        <taxon>eudicotyledons</taxon>
        <taxon>Gunneridae</taxon>
        <taxon>Pentapetalae</taxon>
        <taxon>rosids</taxon>
        <taxon>malvids</taxon>
        <taxon>Myrtales</taxon>
        <taxon>Lythraceae</taxon>
        <taxon>Punica</taxon>
    </lineage>
</organism>
<accession>A0A2I0K7I1</accession>
<keyword evidence="2" id="KW-1185">Reference proteome</keyword>
<evidence type="ECO:0000313" key="2">
    <source>
        <dbReference type="Proteomes" id="UP000233551"/>
    </source>
</evidence>